<proteinExistence type="inferred from homology"/>
<keyword evidence="3" id="KW-0472">Membrane</keyword>
<evidence type="ECO:0000313" key="5">
    <source>
        <dbReference type="EMBL" id="MCZ8515079.1"/>
    </source>
</evidence>
<accession>A0ABT4QDX1</accession>
<evidence type="ECO:0000256" key="2">
    <source>
        <dbReference type="ARBA" id="ARBA00024438"/>
    </source>
</evidence>
<dbReference type="EMBL" id="JAQAGZ010000015">
    <property type="protein sequence ID" value="MCZ8515079.1"/>
    <property type="molecule type" value="Genomic_DNA"/>
</dbReference>
<sequence length="159" mass="17601">MQNHIEDLLSAYMDHELTEDERQQVEDHLESCPHCTAMLNELMDIQNQVVTAFHSIQAQEGLEDQVINAVGVDASKQRNWLLVPLLTVLCFITIALVAAGSLLFKFVSVGFRVLYYLVIALGSILGSNPYTIAGLIGFSILLIVVSSISLNHLFKTKSI</sequence>
<dbReference type="Gene3D" id="1.10.10.1320">
    <property type="entry name" value="Anti-sigma factor, zinc-finger domain"/>
    <property type="match status" value="1"/>
</dbReference>
<keyword evidence="3" id="KW-0812">Transmembrane</keyword>
<dbReference type="Pfam" id="PF13490">
    <property type="entry name" value="zf-HC2"/>
    <property type="match status" value="1"/>
</dbReference>
<comment type="similarity">
    <text evidence="1">Belongs to the zinc-associated anti-sigma factor (ZAS) superfamily. Anti-sigma-W factor family.</text>
</comment>
<dbReference type="InterPro" id="IPR027383">
    <property type="entry name" value="Znf_put"/>
</dbReference>
<organism evidence="5 6">
    <name type="scientific">Paenibacillus gyeongsangnamensis</name>
    <dbReference type="NCBI Taxonomy" id="3388067"/>
    <lineage>
        <taxon>Bacteria</taxon>
        <taxon>Bacillati</taxon>
        <taxon>Bacillota</taxon>
        <taxon>Bacilli</taxon>
        <taxon>Bacillales</taxon>
        <taxon>Paenibacillaceae</taxon>
        <taxon>Paenibacillus</taxon>
    </lineage>
</organism>
<protein>
    <recommendedName>
        <fullName evidence="2">Anti-sigma-W factor RsiW</fullName>
    </recommendedName>
</protein>
<feature type="domain" description="Putative zinc-finger" evidence="4">
    <location>
        <begin position="5"/>
        <end position="35"/>
    </location>
</feature>
<feature type="transmembrane region" description="Helical" evidence="3">
    <location>
        <begin position="80"/>
        <end position="99"/>
    </location>
</feature>
<feature type="transmembrane region" description="Helical" evidence="3">
    <location>
        <begin position="106"/>
        <end position="126"/>
    </location>
</feature>
<name>A0ABT4QDX1_9BACL</name>
<evidence type="ECO:0000259" key="4">
    <source>
        <dbReference type="Pfam" id="PF13490"/>
    </source>
</evidence>
<gene>
    <name evidence="5" type="ORF">O9H85_22180</name>
</gene>
<comment type="caution">
    <text evidence="5">The sequence shown here is derived from an EMBL/GenBank/DDBJ whole genome shotgun (WGS) entry which is preliminary data.</text>
</comment>
<keyword evidence="3" id="KW-1133">Transmembrane helix</keyword>
<evidence type="ECO:0000313" key="6">
    <source>
        <dbReference type="Proteomes" id="UP001527882"/>
    </source>
</evidence>
<feature type="transmembrane region" description="Helical" evidence="3">
    <location>
        <begin position="132"/>
        <end position="154"/>
    </location>
</feature>
<keyword evidence="6" id="KW-1185">Reference proteome</keyword>
<dbReference type="RefSeq" id="WP_269883609.1">
    <property type="nucleotide sequence ID" value="NZ_JAQAGZ010000015.1"/>
</dbReference>
<evidence type="ECO:0000256" key="1">
    <source>
        <dbReference type="ARBA" id="ARBA00024353"/>
    </source>
</evidence>
<reference evidence="5 6" key="1">
    <citation type="submission" date="2022-12" db="EMBL/GenBank/DDBJ databases">
        <title>Draft genome sequence of Paenibacillus sp. dW9.</title>
        <authorList>
            <person name="Choi E.-W."/>
            <person name="Kim D.-U."/>
        </authorList>
    </citation>
    <scope>NUCLEOTIDE SEQUENCE [LARGE SCALE GENOMIC DNA]</scope>
    <source>
        <strain evidence="6">dW9</strain>
    </source>
</reference>
<evidence type="ECO:0000256" key="3">
    <source>
        <dbReference type="SAM" id="Phobius"/>
    </source>
</evidence>
<dbReference type="InterPro" id="IPR041916">
    <property type="entry name" value="Anti_sigma_zinc_sf"/>
</dbReference>
<dbReference type="Proteomes" id="UP001527882">
    <property type="component" value="Unassembled WGS sequence"/>
</dbReference>